<feature type="transmembrane region" description="Helical" evidence="6">
    <location>
        <begin position="88"/>
        <end position="106"/>
    </location>
</feature>
<evidence type="ECO:0000313" key="7">
    <source>
        <dbReference type="Proteomes" id="UP000887566"/>
    </source>
</evidence>
<feature type="transmembrane region" description="Helical" evidence="6">
    <location>
        <begin position="55"/>
        <end position="76"/>
    </location>
</feature>
<protein>
    <submittedName>
        <fullName evidence="8">Solute carrier family 23 member 2</fullName>
    </submittedName>
</protein>
<feature type="transmembrane region" description="Helical" evidence="6">
    <location>
        <begin position="217"/>
        <end position="240"/>
    </location>
</feature>
<dbReference type="PANTHER" id="PTHR11119">
    <property type="entry name" value="XANTHINE-URACIL / VITAMIN C PERMEASE FAMILY MEMBER"/>
    <property type="match status" value="1"/>
</dbReference>
<keyword evidence="4 6" id="KW-1133">Transmembrane helix</keyword>
<accession>A0A914WTM2</accession>
<proteinExistence type="inferred from homology"/>
<feature type="transmembrane region" description="Helical" evidence="6">
    <location>
        <begin position="192"/>
        <end position="210"/>
    </location>
</feature>
<evidence type="ECO:0000256" key="5">
    <source>
        <dbReference type="ARBA" id="ARBA00023136"/>
    </source>
</evidence>
<dbReference type="Pfam" id="PF00860">
    <property type="entry name" value="Xan_ur_permease"/>
    <property type="match status" value="1"/>
</dbReference>
<feature type="transmembrane region" description="Helical" evidence="6">
    <location>
        <begin position="260"/>
        <end position="282"/>
    </location>
</feature>
<evidence type="ECO:0000256" key="6">
    <source>
        <dbReference type="SAM" id="Phobius"/>
    </source>
</evidence>
<keyword evidence="5 6" id="KW-0472">Membrane</keyword>
<dbReference type="Proteomes" id="UP000887566">
    <property type="component" value="Unplaced"/>
</dbReference>
<sequence>MTKNNEIPMSFLIEKQSLKEADGADELKMEIDETNELLYGVNDTPSWPSLIAMGFQQTMVAASGAIVLPLLIASFVCAEHNDAVKLKLIGTTLVMVGVATVLQTVLGVRLPLLQGPSFAFLPAIIAMVKLPEFQCPTSAGTLINGSDNGHDDLVWMPRLQAVQGGYIAASSVQMLLGMSGLVGVLVRYIGPLTVAPLMALLSITIVDKALEQMSLHWISLVSVAALLLFSLYLCDVSVPLPSVTFSPYSVKAKKQRIFGLFPYLLAIILVWTMCLILTYTFFGENDKAARTDLKVKILYSAPWFRLPYPGQWGMPIFKAGVIMGMVGGTVASVVESVGDYQACARVCRQPPPPSHAVNRGIFMEGFGCFLGSCFGGVAMTSFSQNIGVIGSTRVASRNVMVAAGCVFIVMGIFTKFGALLAMLPTPIVGSILCVASASVGGVGLSSIQMIDAAKSRNMSILGLAIMGGLMIPRYLHLHPITVGPPAFKDTINILFGIEMLVGGIIGFILDNTVPGATRAERGLVHEVQELTTNNRLQKSVYQLNDPISKRIRTNPILSRLPIIG</sequence>
<feature type="transmembrane region" description="Helical" evidence="6">
    <location>
        <begin position="490"/>
        <end position="509"/>
    </location>
</feature>
<dbReference type="AlphaFoldDB" id="A0A914WTM2"/>
<feature type="transmembrane region" description="Helical" evidence="6">
    <location>
        <begin position="459"/>
        <end position="475"/>
    </location>
</feature>
<feature type="transmembrane region" description="Helical" evidence="6">
    <location>
        <begin position="427"/>
        <end position="447"/>
    </location>
</feature>
<evidence type="ECO:0000256" key="1">
    <source>
        <dbReference type="ARBA" id="ARBA00004141"/>
    </source>
</evidence>
<evidence type="ECO:0000313" key="8">
    <source>
        <dbReference type="WBParaSite" id="PSAMB.scaffold5091size12682.g25863.t1"/>
    </source>
</evidence>
<feature type="transmembrane region" description="Helical" evidence="6">
    <location>
        <begin position="399"/>
        <end position="421"/>
    </location>
</feature>
<reference evidence="8" key="1">
    <citation type="submission" date="2022-11" db="UniProtKB">
        <authorList>
            <consortium name="WormBaseParasite"/>
        </authorList>
    </citation>
    <scope>IDENTIFICATION</scope>
</reference>
<organism evidence="7 8">
    <name type="scientific">Plectus sambesii</name>
    <dbReference type="NCBI Taxonomy" id="2011161"/>
    <lineage>
        <taxon>Eukaryota</taxon>
        <taxon>Metazoa</taxon>
        <taxon>Ecdysozoa</taxon>
        <taxon>Nematoda</taxon>
        <taxon>Chromadorea</taxon>
        <taxon>Plectida</taxon>
        <taxon>Plectina</taxon>
        <taxon>Plectoidea</taxon>
        <taxon>Plectidae</taxon>
        <taxon>Plectus</taxon>
    </lineage>
</organism>
<comment type="similarity">
    <text evidence="2">Belongs to the nucleobase:cation symporter-2 (NCS2) (TC 2.A.40) family.</text>
</comment>
<name>A0A914WTM2_9BILA</name>
<dbReference type="InterPro" id="IPR006043">
    <property type="entry name" value="NCS2"/>
</dbReference>
<dbReference type="WBParaSite" id="PSAMB.scaffold5091size12682.g25863.t1">
    <property type="protein sequence ID" value="PSAMB.scaffold5091size12682.g25863.t1"/>
    <property type="gene ID" value="PSAMB.scaffold5091size12682.g25863"/>
</dbReference>
<keyword evidence="3 6" id="KW-0812">Transmembrane</keyword>
<evidence type="ECO:0000256" key="4">
    <source>
        <dbReference type="ARBA" id="ARBA00022989"/>
    </source>
</evidence>
<dbReference type="GO" id="GO:0016020">
    <property type="term" value="C:membrane"/>
    <property type="evidence" value="ECO:0007669"/>
    <property type="project" value="UniProtKB-SubCell"/>
</dbReference>
<keyword evidence="7" id="KW-1185">Reference proteome</keyword>
<evidence type="ECO:0000256" key="2">
    <source>
        <dbReference type="ARBA" id="ARBA00008821"/>
    </source>
</evidence>
<comment type="subcellular location">
    <subcellularLocation>
        <location evidence="1">Membrane</location>
        <topology evidence="1">Multi-pass membrane protein</topology>
    </subcellularLocation>
</comment>
<dbReference type="GO" id="GO:0022857">
    <property type="term" value="F:transmembrane transporter activity"/>
    <property type="evidence" value="ECO:0007669"/>
    <property type="project" value="InterPro"/>
</dbReference>
<evidence type="ECO:0000256" key="3">
    <source>
        <dbReference type="ARBA" id="ARBA00022692"/>
    </source>
</evidence>